<proteinExistence type="predicted"/>
<organism evidence="2 3">
    <name type="scientific">Mycoplasma marinum</name>
    <dbReference type="NCBI Taxonomy" id="1937190"/>
    <lineage>
        <taxon>Bacteria</taxon>
        <taxon>Bacillati</taxon>
        <taxon>Mycoplasmatota</taxon>
        <taxon>Mollicutes</taxon>
        <taxon>Mycoplasmataceae</taxon>
        <taxon>Mycoplasma</taxon>
    </lineage>
</organism>
<evidence type="ECO:0000256" key="1">
    <source>
        <dbReference type="SAM" id="Phobius"/>
    </source>
</evidence>
<keyword evidence="1" id="KW-0812">Transmembrane</keyword>
<dbReference type="RefSeq" id="WP_131598467.1">
    <property type="nucleotide sequence ID" value="NZ_CBDBYK010000001.1"/>
</dbReference>
<feature type="transmembrane region" description="Helical" evidence="1">
    <location>
        <begin position="6"/>
        <end position="29"/>
    </location>
</feature>
<keyword evidence="1" id="KW-1133">Transmembrane helix</keyword>
<dbReference type="Proteomes" id="UP000294192">
    <property type="component" value="Unassembled WGS sequence"/>
</dbReference>
<accession>A0A4V2NI71</accession>
<gene>
    <name evidence="2" type="ORF">C4B24_00985</name>
</gene>
<dbReference type="NCBIfam" id="NF045844">
    <property type="entry name" value="BC85_0335_fam"/>
    <property type="match status" value="1"/>
</dbReference>
<evidence type="ECO:0000313" key="2">
    <source>
        <dbReference type="EMBL" id="TCG11711.1"/>
    </source>
</evidence>
<protein>
    <submittedName>
        <fullName evidence="2">Uncharacterized protein</fullName>
    </submittedName>
</protein>
<keyword evidence="1" id="KW-0472">Membrane</keyword>
<comment type="caution">
    <text evidence="2">The sequence shown here is derived from an EMBL/GenBank/DDBJ whole genome shotgun (WGS) entry which is preliminary data.</text>
</comment>
<reference evidence="2 3" key="1">
    <citation type="submission" date="2018-02" db="EMBL/GenBank/DDBJ databases">
        <title>Mycoplasma marinum and Mycoplasma todarodis sp. nov., moderately halophilic and psychrotolerant mycoplasmas isolated from cephalopods.</title>
        <authorList>
            <person name="Viver T."/>
        </authorList>
    </citation>
    <scope>NUCLEOTIDE SEQUENCE [LARGE SCALE GENOMIC DNA]</scope>
    <source>
        <strain evidence="2 3">PE</strain>
    </source>
</reference>
<dbReference type="EMBL" id="PSZO01000003">
    <property type="protein sequence ID" value="TCG11711.1"/>
    <property type="molecule type" value="Genomic_DNA"/>
</dbReference>
<keyword evidence="3" id="KW-1185">Reference proteome</keyword>
<evidence type="ECO:0000313" key="3">
    <source>
        <dbReference type="Proteomes" id="UP000294192"/>
    </source>
</evidence>
<dbReference type="AlphaFoldDB" id="A0A4V2NI71"/>
<name>A0A4V2NI71_9MOLU</name>
<dbReference type="OrthoDB" id="9829993at2"/>
<sequence length="226" mass="26457">MSNTTRYILIASVFIVLAIGFTVFLVLFLKARKLKKIILKDAIKLDALDEKNKAVFERKDIGEMIWELKDKINNPLDDISMEYFITTIIRNGFKTVWIENETEGYEIITLALKTKTKISTLKSSIIDLNKFKELLAEFNVPEDRVELIEKKNLKDKFDFVILSNRTKEYNTSFDNTWVNVDKNGMLIITDCRKLTRDQKDLIRYLKLIGIRFEHQKIHEGFIIAAK</sequence>